<feature type="domain" description="FERM" evidence="1">
    <location>
        <begin position="1"/>
        <end position="163"/>
    </location>
</feature>
<dbReference type="Proteomes" id="UP001187531">
    <property type="component" value="Unassembled WGS sequence"/>
</dbReference>
<dbReference type="InterPro" id="IPR014352">
    <property type="entry name" value="FERM/acyl-CoA-bd_prot_sf"/>
</dbReference>
<proteinExistence type="predicted"/>
<dbReference type="PANTHER" id="PTHR46221">
    <property type="entry name" value="FERM AND PDZ DOMAIN-CONTAINING PROTEIN FAMILY MEMBER"/>
    <property type="match status" value="1"/>
</dbReference>
<feature type="non-terminal residue" evidence="2">
    <location>
        <position position="163"/>
    </location>
</feature>
<protein>
    <recommendedName>
        <fullName evidence="1">FERM domain-containing protein</fullName>
    </recommendedName>
</protein>
<comment type="caution">
    <text evidence="2">The sequence shown here is derived from an EMBL/GenBank/DDBJ whole genome shotgun (WGS) entry which is preliminary data.</text>
</comment>
<dbReference type="InterPro" id="IPR035963">
    <property type="entry name" value="FERM_2"/>
</dbReference>
<sequence length="163" mass="18399">IAAKPGAQNLRCLFRIAFVPTEAYDLLKRDPVAFEYLYVQCCNDVVQERFAPELQYDLALKLAALHIQQYAAVNSASPNSKLTIKHVEREFGLERFVPASLLETMKRKELHKLLSHNLKSYSGGTLTSSGRKPVSILQAKLMYLQIVRELPSYGAKCFPISLQ</sequence>
<organism evidence="2 3">
    <name type="scientific">Artemia franciscana</name>
    <name type="common">Brine shrimp</name>
    <name type="synonym">Artemia sanfranciscana</name>
    <dbReference type="NCBI Taxonomy" id="6661"/>
    <lineage>
        <taxon>Eukaryota</taxon>
        <taxon>Metazoa</taxon>
        <taxon>Ecdysozoa</taxon>
        <taxon>Arthropoda</taxon>
        <taxon>Crustacea</taxon>
        <taxon>Branchiopoda</taxon>
        <taxon>Anostraca</taxon>
        <taxon>Artemiidae</taxon>
        <taxon>Artemia</taxon>
    </lineage>
</organism>
<dbReference type="Pfam" id="PF00373">
    <property type="entry name" value="FERM_M"/>
    <property type="match status" value="1"/>
</dbReference>
<dbReference type="PROSITE" id="PS50057">
    <property type="entry name" value="FERM_3"/>
    <property type="match status" value="1"/>
</dbReference>
<gene>
    <name evidence="2" type="ORF">QYM36_004675</name>
</gene>
<dbReference type="AlphaFoldDB" id="A0AA88IAZ8"/>
<dbReference type="Gene3D" id="1.20.80.10">
    <property type="match status" value="1"/>
</dbReference>
<evidence type="ECO:0000259" key="1">
    <source>
        <dbReference type="PROSITE" id="PS50057"/>
    </source>
</evidence>
<keyword evidence="3" id="KW-1185">Reference proteome</keyword>
<dbReference type="InterPro" id="IPR000299">
    <property type="entry name" value="FERM_domain"/>
</dbReference>
<dbReference type="InterPro" id="IPR019748">
    <property type="entry name" value="FERM_central"/>
</dbReference>
<evidence type="ECO:0000313" key="2">
    <source>
        <dbReference type="EMBL" id="KAK2720871.1"/>
    </source>
</evidence>
<accession>A0AA88IAZ8</accession>
<feature type="non-terminal residue" evidence="2">
    <location>
        <position position="1"/>
    </location>
</feature>
<dbReference type="CDD" id="cd14473">
    <property type="entry name" value="FERM_B-lobe"/>
    <property type="match status" value="1"/>
</dbReference>
<dbReference type="SUPFAM" id="SSF47031">
    <property type="entry name" value="Second domain of FERM"/>
    <property type="match status" value="1"/>
</dbReference>
<name>A0AA88IAZ8_ARTSF</name>
<dbReference type="PANTHER" id="PTHR46221:SF3">
    <property type="entry name" value="FERM AND PDZ DOMAIN-CONTAINING PROTEIN 4"/>
    <property type="match status" value="1"/>
</dbReference>
<dbReference type="EMBL" id="JAVRJZ010000007">
    <property type="protein sequence ID" value="KAK2720871.1"/>
    <property type="molecule type" value="Genomic_DNA"/>
</dbReference>
<reference evidence="2" key="1">
    <citation type="submission" date="2023-07" db="EMBL/GenBank/DDBJ databases">
        <title>Chromosome-level genome assembly of Artemia franciscana.</title>
        <authorList>
            <person name="Jo E."/>
        </authorList>
    </citation>
    <scope>NUCLEOTIDE SEQUENCE</scope>
    <source>
        <tissue evidence="2">Whole body</tissue>
    </source>
</reference>
<evidence type="ECO:0000313" key="3">
    <source>
        <dbReference type="Proteomes" id="UP001187531"/>
    </source>
</evidence>